<dbReference type="eggNOG" id="ENOG502QTM1">
    <property type="taxonomic scope" value="Eukaryota"/>
</dbReference>
<name>U4L0V7_PYROM</name>
<dbReference type="InterPro" id="IPR007325">
    <property type="entry name" value="KFase/CYL"/>
</dbReference>
<sequence>MCPGSGSASASATPDRLTQVSGHLEKLVLDPNSESFPKYKDLPRYPGEPEGAAWLWGKDDELGRLNLLTPARVLKAKEHIQLGEVIPLNLPLHLPSPPMFGRASFSHSIHRRSEFSIDDIYTMNPQSGTQWDGFRHFTHIVSKKFYNGMTAEEILTPGEKRNGIDAWARKGICASALLLDFKSWADEEGVSLEYFNSGKISLEMLEKVGKRQGVDIHKDIPAGCILLVRTGWLVADFALSEEERERIHKGPQVWGGIEASQAMAEWMHDSWFAAVASDSPSFEAWPLRKKEEGGEGWLLHEKLLACWGCPIGELWDLERLAEKCNEVKRWWVCLTSAPGNVVGGVGSAVNGMAIL</sequence>
<proteinExistence type="inferred from homology"/>
<dbReference type="Gene3D" id="3.50.30.50">
    <property type="entry name" value="Putative cyclase"/>
    <property type="match status" value="1"/>
</dbReference>
<reference evidence="2 3" key="1">
    <citation type="journal article" date="2013" name="PLoS Genet.">
        <title>The genome and development-dependent transcriptomes of Pyronema confluens: a window into fungal evolution.</title>
        <authorList>
            <person name="Traeger S."/>
            <person name="Altegoer F."/>
            <person name="Freitag M."/>
            <person name="Gabaldon T."/>
            <person name="Kempken F."/>
            <person name="Kumar A."/>
            <person name="Marcet-Houben M."/>
            <person name="Poggeler S."/>
            <person name="Stajich J.E."/>
            <person name="Nowrousian M."/>
        </authorList>
    </citation>
    <scope>NUCLEOTIDE SEQUENCE [LARGE SCALE GENOMIC DNA]</scope>
    <source>
        <strain evidence="3">CBS 100304</strain>
        <tissue evidence="2">Vegetative mycelium</tissue>
    </source>
</reference>
<dbReference type="PANTHER" id="PTHR34861:SF10">
    <property type="entry name" value="CYCLASE"/>
    <property type="match status" value="1"/>
</dbReference>
<dbReference type="OMA" id="WFWGEND"/>
<evidence type="ECO:0000256" key="1">
    <source>
        <dbReference type="ARBA" id="ARBA00007865"/>
    </source>
</evidence>
<keyword evidence="3" id="KW-1185">Reference proteome</keyword>
<gene>
    <name evidence="2" type="ORF">PCON_07462</name>
</gene>
<protein>
    <submittedName>
        <fullName evidence="2">Uncharacterized protein</fullName>
    </submittedName>
</protein>
<evidence type="ECO:0000313" key="2">
    <source>
        <dbReference type="EMBL" id="CCX07873.1"/>
    </source>
</evidence>
<accession>U4L0V7</accession>
<dbReference type="Pfam" id="PF04199">
    <property type="entry name" value="Cyclase"/>
    <property type="match status" value="1"/>
</dbReference>
<evidence type="ECO:0000313" key="3">
    <source>
        <dbReference type="Proteomes" id="UP000018144"/>
    </source>
</evidence>
<organism evidence="2 3">
    <name type="scientific">Pyronema omphalodes (strain CBS 100304)</name>
    <name type="common">Pyronema confluens</name>
    <dbReference type="NCBI Taxonomy" id="1076935"/>
    <lineage>
        <taxon>Eukaryota</taxon>
        <taxon>Fungi</taxon>
        <taxon>Dikarya</taxon>
        <taxon>Ascomycota</taxon>
        <taxon>Pezizomycotina</taxon>
        <taxon>Pezizomycetes</taxon>
        <taxon>Pezizales</taxon>
        <taxon>Pyronemataceae</taxon>
        <taxon>Pyronema</taxon>
    </lineage>
</organism>
<dbReference type="AlphaFoldDB" id="U4L0V7"/>
<dbReference type="GO" id="GO:0004061">
    <property type="term" value="F:arylformamidase activity"/>
    <property type="evidence" value="ECO:0007669"/>
    <property type="project" value="InterPro"/>
</dbReference>
<dbReference type="GO" id="GO:0019441">
    <property type="term" value="P:L-tryptophan catabolic process to kynurenine"/>
    <property type="evidence" value="ECO:0007669"/>
    <property type="project" value="InterPro"/>
</dbReference>
<dbReference type="EMBL" id="HF935378">
    <property type="protein sequence ID" value="CCX07873.1"/>
    <property type="molecule type" value="Genomic_DNA"/>
</dbReference>
<dbReference type="OrthoDB" id="5396at2759"/>
<dbReference type="PANTHER" id="PTHR34861">
    <property type="match status" value="1"/>
</dbReference>
<comment type="similarity">
    <text evidence="1">Belongs to the Cyclase 1 superfamily.</text>
</comment>
<dbReference type="InterPro" id="IPR037175">
    <property type="entry name" value="KFase_sf"/>
</dbReference>
<dbReference type="STRING" id="1076935.U4L0V7"/>
<dbReference type="Proteomes" id="UP000018144">
    <property type="component" value="Unassembled WGS sequence"/>
</dbReference>
<dbReference type="SUPFAM" id="SSF102198">
    <property type="entry name" value="Putative cyclase"/>
    <property type="match status" value="1"/>
</dbReference>